<dbReference type="GO" id="GO:0006281">
    <property type="term" value="P:DNA repair"/>
    <property type="evidence" value="ECO:0007669"/>
    <property type="project" value="UniProtKB-UniRule"/>
</dbReference>
<evidence type="ECO:0000256" key="6">
    <source>
        <dbReference type="HAMAP-Rule" id="MF_00031"/>
    </source>
</evidence>
<feature type="domain" description="Helix-hairpin-helix DNA-binding motif class 1" evidence="7">
    <location>
        <begin position="107"/>
        <end position="126"/>
    </location>
</feature>
<dbReference type="GO" id="GO:0005737">
    <property type="term" value="C:cytoplasm"/>
    <property type="evidence" value="ECO:0007669"/>
    <property type="project" value="UniProtKB-SubCell"/>
</dbReference>
<evidence type="ECO:0000313" key="9">
    <source>
        <dbReference type="Proteomes" id="UP000256424"/>
    </source>
</evidence>
<dbReference type="Gene3D" id="1.10.150.20">
    <property type="entry name" value="5' to 3' exonuclease, C-terminal subdomain"/>
    <property type="match status" value="1"/>
</dbReference>
<dbReference type="InterPro" id="IPR013849">
    <property type="entry name" value="DNA_helicase_Holl-junc_RuvA_I"/>
</dbReference>
<dbReference type="EMBL" id="NXLW01000010">
    <property type="protein sequence ID" value="RDU71659.1"/>
    <property type="molecule type" value="Genomic_DNA"/>
</dbReference>
<comment type="subunit">
    <text evidence="6">Homotetramer. Forms an RuvA(8)-RuvB(12)-Holliday junction (HJ) complex. HJ DNA is sandwiched between 2 RuvA tetramers; dsDNA enters through RuvA and exits via RuvB. An RuvB hexamer assembles on each DNA strand where it exits the tetramer. Each RuvB hexamer is contacted by two RuvA subunits (via domain III) on 2 adjacent RuvB subunits; this complex drives branch migration. In the full resolvosome a probable DNA-RuvA(4)-RuvB(12)-RuvC(2) complex forms which resolves the HJ.</text>
</comment>
<gene>
    <name evidence="6 8" type="primary">ruvA</name>
    <name evidence="8" type="ORF">CQA66_06065</name>
</gene>
<keyword evidence="2 6" id="KW-0227">DNA damage</keyword>
<dbReference type="NCBIfam" id="TIGR00084">
    <property type="entry name" value="ruvA"/>
    <property type="match status" value="1"/>
</dbReference>
<comment type="similarity">
    <text evidence="6">Belongs to the RuvA family.</text>
</comment>
<evidence type="ECO:0000313" key="8">
    <source>
        <dbReference type="EMBL" id="RDU71659.1"/>
    </source>
</evidence>
<dbReference type="GO" id="GO:0005524">
    <property type="term" value="F:ATP binding"/>
    <property type="evidence" value="ECO:0007669"/>
    <property type="project" value="InterPro"/>
</dbReference>
<keyword evidence="1 6" id="KW-0963">Cytoplasm</keyword>
<reference evidence="8 9" key="1">
    <citation type="submission" date="2018-04" db="EMBL/GenBank/DDBJ databases">
        <title>Novel Campyloabacter and Helicobacter Species and Strains.</title>
        <authorList>
            <person name="Mannion A.J."/>
            <person name="Shen Z."/>
            <person name="Fox J.G."/>
        </authorList>
    </citation>
    <scope>NUCLEOTIDE SEQUENCE [LARGE SCALE GENOMIC DNA]</scope>
    <source>
        <strain evidence="8 9">MIT 97-5075</strain>
    </source>
</reference>
<comment type="domain">
    <text evidence="6">Has three domains with a flexible linker between the domains II and III and assumes an 'L' shape. Domain III is highly mobile and contacts RuvB.</text>
</comment>
<dbReference type="InterPro" id="IPR000085">
    <property type="entry name" value="RuvA"/>
</dbReference>
<proteinExistence type="inferred from homology"/>
<dbReference type="HAMAP" id="MF_00031">
    <property type="entry name" value="DNA_HJ_migration_RuvA"/>
    <property type="match status" value="1"/>
</dbReference>
<dbReference type="Pfam" id="PF14520">
    <property type="entry name" value="HHH_5"/>
    <property type="match status" value="1"/>
</dbReference>
<accession>A0A3D8J2G3</accession>
<dbReference type="OrthoDB" id="5293449at2"/>
<evidence type="ECO:0000256" key="3">
    <source>
        <dbReference type="ARBA" id="ARBA00023125"/>
    </source>
</evidence>
<comment type="caution">
    <text evidence="6">Lacks conserved residue(s) required for the propagation of feature annotation.</text>
</comment>
<dbReference type="GO" id="GO:0009378">
    <property type="term" value="F:four-way junction helicase activity"/>
    <property type="evidence" value="ECO:0007669"/>
    <property type="project" value="InterPro"/>
</dbReference>
<dbReference type="RefSeq" id="WP_104763425.1">
    <property type="nucleotide sequence ID" value="NZ_FZPM01000023.1"/>
</dbReference>
<keyword evidence="9" id="KW-1185">Reference proteome</keyword>
<protein>
    <recommendedName>
        <fullName evidence="6">Holliday junction branch migration complex subunit RuvA</fullName>
    </recommendedName>
</protein>
<dbReference type="GO" id="GO:0009379">
    <property type="term" value="C:Holliday junction helicase complex"/>
    <property type="evidence" value="ECO:0007669"/>
    <property type="project" value="InterPro"/>
</dbReference>
<dbReference type="GO" id="GO:0000400">
    <property type="term" value="F:four-way junction DNA binding"/>
    <property type="evidence" value="ECO:0007669"/>
    <property type="project" value="UniProtKB-UniRule"/>
</dbReference>
<comment type="subcellular location">
    <subcellularLocation>
        <location evidence="6">Cytoplasm</location>
    </subcellularLocation>
</comment>
<dbReference type="AlphaFoldDB" id="A0A3D8J2G3"/>
<keyword evidence="4 6" id="KW-0233">DNA recombination</keyword>
<sequence length="190" mass="21063">MIVRLCGNVERLLPTNVELEVGGVTYFIEVPLLVSNEIQGKNQVTLEIAQVIREDSHCLYGFTSRESRDIFLRLLKVSGVGAKSALSILSNYSVDNFLEIIATNDIVAIKNVKGIGNKIAGKILLELSGYTHNLQQLEQGNNMQLIYDSLFALGFKENEIQNSLRQLDSAVLKLSPNDVIKAILKIIGKY</sequence>
<dbReference type="Proteomes" id="UP000256424">
    <property type="component" value="Unassembled WGS sequence"/>
</dbReference>
<feature type="region of interest" description="Domain III" evidence="6">
    <location>
        <begin position="142"/>
        <end position="190"/>
    </location>
</feature>
<organism evidence="8 9">
    <name type="scientific">Helicobacter aurati</name>
    <dbReference type="NCBI Taxonomy" id="137778"/>
    <lineage>
        <taxon>Bacteria</taxon>
        <taxon>Pseudomonadati</taxon>
        <taxon>Campylobacterota</taxon>
        <taxon>Epsilonproteobacteria</taxon>
        <taxon>Campylobacterales</taxon>
        <taxon>Helicobacteraceae</taxon>
        <taxon>Helicobacter</taxon>
    </lineage>
</organism>
<name>A0A3D8J2G3_9HELI</name>
<evidence type="ECO:0000259" key="7">
    <source>
        <dbReference type="SMART" id="SM00278"/>
    </source>
</evidence>
<dbReference type="InterPro" id="IPR012340">
    <property type="entry name" value="NA-bd_OB-fold"/>
</dbReference>
<dbReference type="GO" id="GO:0048476">
    <property type="term" value="C:Holliday junction resolvase complex"/>
    <property type="evidence" value="ECO:0007669"/>
    <property type="project" value="UniProtKB-UniRule"/>
</dbReference>
<evidence type="ECO:0000256" key="1">
    <source>
        <dbReference type="ARBA" id="ARBA00022490"/>
    </source>
</evidence>
<evidence type="ECO:0000256" key="2">
    <source>
        <dbReference type="ARBA" id="ARBA00022763"/>
    </source>
</evidence>
<evidence type="ECO:0000256" key="5">
    <source>
        <dbReference type="ARBA" id="ARBA00023204"/>
    </source>
</evidence>
<dbReference type="SUPFAM" id="SSF47781">
    <property type="entry name" value="RuvA domain 2-like"/>
    <property type="match status" value="1"/>
</dbReference>
<dbReference type="SUPFAM" id="SSF50249">
    <property type="entry name" value="Nucleic acid-binding proteins"/>
    <property type="match status" value="1"/>
</dbReference>
<evidence type="ECO:0000256" key="4">
    <source>
        <dbReference type="ARBA" id="ARBA00023172"/>
    </source>
</evidence>
<comment type="caution">
    <text evidence="8">The sequence shown here is derived from an EMBL/GenBank/DDBJ whole genome shotgun (WGS) entry which is preliminary data.</text>
</comment>
<dbReference type="InterPro" id="IPR010994">
    <property type="entry name" value="RuvA_2-like"/>
</dbReference>
<dbReference type="SMART" id="SM00278">
    <property type="entry name" value="HhH1"/>
    <property type="match status" value="2"/>
</dbReference>
<dbReference type="Pfam" id="PF01330">
    <property type="entry name" value="RuvA_N"/>
    <property type="match status" value="1"/>
</dbReference>
<keyword evidence="3 6" id="KW-0238">DNA-binding</keyword>
<dbReference type="CDD" id="cd14332">
    <property type="entry name" value="UBA_RuvA_C"/>
    <property type="match status" value="1"/>
</dbReference>
<dbReference type="InterPro" id="IPR003583">
    <property type="entry name" value="Hlx-hairpin-Hlx_DNA-bd_motif"/>
</dbReference>
<dbReference type="InterPro" id="IPR011114">
    <property type="entry name" value="RuvA_C"/>
</dbReference>
<comment type="function">
    <text evidence="6">The RuvA-RuvB-RuvC complex processes Holliday junction (HJ) DNA during genetic recombination and DNA repair, while the RuvA-RuvB complex plays an important role in the rescue of blocked DNA replication forks via replication fork reversal (RFR). RuvA specifically binds to HJ cruciform DNA, conferring on it an open structure. The RuvB hexamer acts as an ATP-dependent pump, pulling dsDNA into and through the RuvAB complex. HJ branch migration allows RuvC to scan DNA until it finds its consensus sequence, where it cleaves and resolves the cruciform DNA.</text>
</comment>
<dbReference type="Gene3D" id="2.40.50.140">
    <property type="entry name" value="Nucleic acid-binding proteins"/>
    <property type="match status" value="1"/>
</dbReference>
<feature type="domain" description="Helix-hairpin-helix DNA-binding motif class 1" evidence="7">
    <location>
        <begin position="72"/>
        <end position="91"/>
    </location>
</feature>
<dbReference type="GO" id="GO:0006310">
    <property type="term" value="P:DNA recombination"/>
    <property type="evidence" value="ECO:0007669"/>
    <property type="project" value="UniProtKB-UniRule"/>
</dbReference>
<keyword evidence="5 6" id="KW-0234">DNA repair</keyword>